<feature type="signal peptide" evidence="1">
    <location>
        <begin position="1"/>
        <end position="23"/>
    </location>
</feature>
<name>A0A1M5MGK2_FLAJO</name>
<gene>
    <name evidence="2" type="ORF">SAMN05444388_104166</name>
</gene>
<sequence>MKKIKLQSIAVVLMLVTFLSSCSSDNNTPDTSDVIFKSSFATDVNGPTTGKVNQELTYVISFEVENSCGEFQRFTDVEFKKEPGFQIEAKYPKAGCESSTPTIKRTTYKITPTLKGTYYLRIAKSDSEYIETKVVID</sequence>
<evidence type="ECO:0000313" key="3">
    <source>
        <dbReference type="Proteomes" id="UP000184112"/>
    </source>
</evidence>
<protein>
    <recommendedName>
        <fullName evidence="4">Lipoprotein</fullName>
    </recommendedName>
</protein>
<reference evidence="2 3" key="1">
    <citation type="submission" date="2016-11" db="EMBL/GenBank/DDBJ databases">
        <authorList>
            <person name="Jaros S."/>
            <person name="Januszkiewicz K."/>
            <person name="Wedrychowicz H."/>
        </authorList>
    </citation>
    <scope>NUCLEOTIDE SEQUENCE [LARGE SCALE GENOMIC DNA]</scope>
    <source>
        <strain evidence="2 3">DSM 6792</strain>
    </source>
</reference>
<dbReference type="Proteomes" id="UP000184112">
    <property type="component" value="Unassembled WGS sequence"/>
</dbReference>
<keyword evidence="1" id="KW-0732">Signal</keyword>
<organism evidence="2 3">
    <name type="scientific">Flavobacterium johnsoniae</name>
    <name type="common">Cytophaga johnsonae</name>
    <dbReference type="NCBI Taxonomy" id="986"/>
    <lineage>
        <taxon>Bacteria</taxon>
        <taxon>Pseudomonadati</taxon>
        <taxon>Bacteroidota</taxon>
        <taxon>Flavobacteriia</taxon>
        <taxon>Flavobacteriales</taxon>
        <taxon>Flavobacteriaceae</taxon>
        <taxon>Flavobacterium</taxon>
    </lineage>
</organism>
<evidence type="ECO:0008006" key="4">
    <source>
        <dbReference type="Google" id="ProtNLM"/>
    </source>
</evidence>
<evidence type="ECO:0000313" key="2">
    <source>
        <dbReference type="EMBL" id="SHG76321.1"/>
    </source>
</evidence>
<dbReference type="EMBL" id="FQWH01000004">
    <property type="protein sequence ID" value="SHG76321.1"/>
    <property type="molecule type" value="Genomic_DNA"/>
</dbReference>
<accession>A0A1M5MGK2</accession>
<evidence type="ECO:0000256" key="1">
    <source>
        <dbReference type="SAM" id="SignalP"/>
    </source>
</evidence>
<proteinExistence type="predicted"/>
<dbReference type="RefSeq" id="WP_073409248.1">
    <property type="nucleotide sequence ID" value="NZ_CP158862.1"/>
</dbReference>
<feature type="chain" id="PRO_5012431939" description="Lipoprotein" evidence="1">
    <location>
        <begin position="24"/>
        <end position="137"/>
    </location>
</feature>
<dbReference type="PROSITE" id="PS51257">
    <property type="entry name" value="PROKAR_LIPOPROTEIN"/>
    <property type="match status" value="1"/>
</dbReference>
<dbReference type="AlphaFoldDB" id="A0A1M5MGK2"/>